<organism evidence="1 2">
    <name type="scientific">Acetobacter orientalis</name>
    <dbReference type="NCBI Taxonomy" id="146474"/>
    <lineage>
        <taxon>Bacteria</taxon>
        <taxon>Pseudomonadati</taxon>
        <taxon>Pseudomonadota</taxon>
        <taxon>Alphaproteobacteria</taxon>
        <taxon>Acetobacterales</taxon>
        <taxon>Acetobacteraceae</taxon>
        <taxon>Acetobacter</taxon>
    </lineage>
</organism>
<accession>A0A2Z5ZFP8</accession>
<dbReference type="EMBL" id="AP018515">
    <property type="protein sequence ID" value="BBC79186.1"/>
    <property type="molecule type" value="Genomic_DNA"/>
</dbReference>
<reference evidence="1 2" key="1">
    <citation type="submission" date="2018-02" db="EMBL/GenBank/DDBJ databases">
        <title>Acetobacter orientalis genome.</title>
        <authorList>
            <person name="Nakashima N."/>
            <person name="Tamura T."/>
        </authorList>
    </citation>
    <scope>NUCLEOTIDE SEQUENCE [LARGE SCALE GENOMIC DNA]</scope>
    <source>
        <strain evidence="1 2">FAN1</strain>
    </source>
</reference>
<name>A0A2Z5ZFP8_9PROT</name>
<evidence type="ECO:0000313" key="2">
    <source>
        <dbReference type="Proteomes" id="UP000270034"/>
    </source>
</evidence>
<evidence type="ECO:0000313" key="1">
    <source>
        <dbReference type="EMBL" id="BBC79186.1"/>
    </source>
</evidence>
<protein>
    <submittedName>
        <fullName evidence="1">Uncharacterized protein</fullName>
    </submittedName>
</protein>
<dbReference type="AlphaFoldDB" id="A0A2Z5ZFP8"/>
<gene>
    <name evidence="1" type="ORF">AcetOrient_orf01226</name>
</gene>
<dbReference type="KEGG" id="aot:AcetOri_orf01226"/>
<sequence length="39" mass="4255">MAAVAWSFLANRDWNVERNNQEGGVQICCAKKALRGCGS</sequence>
<dbReference type="Proteomes" id="UP000270034">
    <property type="component" value="Chromosome"/>
</dbReference>
<proteinExistence type="predicted"/>